<accession>A0A3P7I2G5</accession>
<feature type="binding site" evidence="5">
    <location>
        <position position="35"/>
    </location>
    <ligand>
        <name>Fe cation</name>
        <dbReference type="ChEBI" id="CHEBI:24875"/>
        <note>catalytic</note>
    </ligand>
</feature>
<dbReference type="Pfam" id="PF03055">
    <property type="entry name" value="RPE65"/>
    <property type="match status" value="1"/>
</dbReference>
<sequence>MYYDPSLLVNVILFDRINRKQVERKITSDAFFTFHHANTFEKDGFIVVDYCKFDNPGNFDDLILDHMRNGSLWSKNSKIVPYLHRMIIPMKVREGSKAGEDLLSSCKFANGCKAILKEDGSIHCTDVKMCDYSFEFPRYCYDLNMKEYRYVYGANLGFDSEAKIGVVKADLKDGSSKVWYKDAVDQMCAEPIFVNKPNYSKEDEGIFRILKNCKLDLMGKVFQLYVQL</sequence>
<name>A0A3P7I2G5_STRVU</name>
<evidence type="ECO:0000256" key="4">
    <source>
        <dbReference type="ARBA" id="ARBA00023004"/>
    </source>
</evidence>
<keyword evidence="3" id="KW-0560">Oxidoreductase</keyword>
<evidence type="ECO:0000256" key="2">
    <source>
        <dbReference type="ARBA" id="ARBA00022723"/>
    </source>
</evidence>
<dbReference type="InterPro" id="IPR004294">
    <property type="entry name" value="Carotenoid_Oase"/>
</dbReference>
<keyword evidence="4 5" id="KW-0408">Iron</keyword>
<dbReference type="GO" id="GO:0046872">
    <property type="term" value="F:metal ion binding"/>
    <property type="evidence" value="ECO:0007669"/>
    <property type="project" value="UniProtKB-KW"/>
</dbReference>
<dbReference type="GO" id="GO:0010436">
    <property type="term" value="F:carotenoid dioxygenase activity"/>
    <property type="evidence" value="ECO:0007669"/>
    <property type="project" value="TreeGrafter"/>
</dbReference>
<evidence type="ECO:0000256" key="1">
    <source>
        <dbReference type="ARBA" id="ARBA00006787"/>
    </source>
</evidence>
<evidence type="ECO:0000256" key="5">
    <source>
        <dbReference type="PIRSR" id="PIRSR604294-1"/>
    </source>
</evidence>
<comment type="similarity">
    <text evidence="1">Belongs to the carotenoid oxygenase family.</text>
</comment>
<dbReference type="Proteomes" id="UP000270094">
    <property type="component" value="Unassembled WGS sequence"/>
</dbReference>
<evidence type="ECO:0000313" key="7">
    <source>
        <dbReference type="Proteomes" id="UP000270094"/>
    </source>
</evidence>
<dbReference type="OrthoDB" id="407010at2759"/>
<evidence type="ECO:0000256" key="3">
    <source>
        <dbReference type="ARBA" id="ARBA00023002"/>
    </source>
</evidence>
<organism evidence="6 7">
    <name type="scientific">Strongylus vulgaris</name>
    <name type="common">Blood worm</name>
    <dbReference type="NCBI Taxonomy" id="40348"/>
    <lineage>
        <taxon>Eukaryota</taxon>
        <taxon>Metazoa</taxon>
        <taxon>Ecdysozoa</taxon>
        <taxon>Nematoda</taxon>
        <taxon>Chromadorea</taxon>
        <taxon>Rhabditida</taxon>
        <taxon>Rhabditina</taxon>
        <taxon>Rhabditomorpha</taxon>
        <taxon>Strongyloidea</taxon>
        <taxon>Strongylidae</taxon>
        <taxon>Strongylus</taxon>
    </lineage>
</organism>
<reference evidence="6 7" key="1">
    <citation type="submission" date="2018-11" db="EMBL/GenBank/DDBJ databases">
        <authorList>
            <consortium name="Pathogen Informatics"/>
        </authorList>
    </citation>
    <scope>NUCLEOTIDE SEQUENCE [LARGE SCALE GENOMIC DNA]</scope>
</reference>
<dbReference type="GO" id="GO:0003834">
    <property type="term" value="F:beta-carotene 15,15'-dioxygenase activity"/>
    <property type="evidence" value="ECO:0007669"/>
    <property type="project" value="TreeGrafter"/>
</dbReference>
<dbReference type="GO" id="GO:0042574">
    <property type="term" value="P:retinal metabolic process"/>
    <property type="evidence" value="ECO:0007669"/>
    <property type="project" value="TreeGrafter"/>
</dbReference>
<dbReference type="EMBL" id="UYYB01003894">
    <property type="protein sequence ID" value="VDM66850.1"/>
    <property type="molecule type" value="Genomic_DNA"/>
</dbReference>
<keyword evidence="7" id="KW-1185">Reference proteome</keyword>
<proteinExistence type="inferred from homology"/>
<evidence type="ECO:0000313" key="6">
    <source>
        <dbReference type="EMBL" id="VDM66850.1"/>
    </source>
</evidence>
<dbReference type="AlphaFoldDB" id="A0A3P7I2G5"/>
<dbReference type="PANTHER" id="PTHR10543">
    <property type="entry name" value="BETA-CAROTENE DIOXYGENASE"/>
    <property type="match status" value="1"/>
</dbReference>
<dbReference type="PANTHER" id="PTHR10543:SF24">
    <property type="entry name" value="CAROTENOID ISOMEROOXYGENASE"/>
    <property type="match status" value="1"/>
</dbReference>
<comment type="cofactor">
    <cofactor evidence="5">
        <name>Fe(2+)</name>
        <dbReference type="ChEBI" id="CHEBI:29033"/>
    </cofactor>
    <text evidence="5">Binds 1 Fe(2+) ion per subunit.</text>
</comment>
<gene>
    <name evidence="6" type="ORF">SVUK_LOCUS1848</name>
</gene>
<keyword evidence="2 5" id="KW-0479">Metal-binding</keyword>
<dbReference type="GO" id="GO:0016121">
    <property type="term" value="P:carotene catabolic process"/>
    <property type="evidence" value="ECO:0007669"/>
    <property type="project" value="TreeGrafter"/>
</dbReference>
<protein>
    <submittedName>
        <fullName evidence="6">Uncharacterized protein</fullName>
    </submittedName>
</protein>